<dbReference type="EMBL" id="JBEPLU010000001">
    <property type="protein sequence ID" value="MET3526130.1"/>
    <property type="molecule type" value="Genomic_DNA"/>
</dbReference>
<keyword evidence="3 4" id="KW-0472">Membrane</keyword>
<reference evidence="6 7" key="1">
    <citation type="submission" date="2024-06" db="EMBL/GenBank/DDBJ databases">
        <title>Genomic Encyclopedia of Type Strains, Phase IV (KMG-IV): sequencing the most valuable type-strain genomes for metagenomic binning, comparative biology and taxonomic classification.</title>
        <authorList>
            <person name="Goeker M."/>
        </authorList>
    </citation>
    <scope>NUCLEOTIDE SEQUENCE [LARGE SCALE GENOMIC DNA]</scope>
    <source>
        <strain evidence="6 7">DSM 17809</strain>
    </source>
</reference>
<organism evidence="6 7">
    <name type="scientific">Phenylobacterium koreense</name>
    <dbReference type="NCBI Taxonomy" id="266125"/>
    <lineage>
        <taxon>Bacteria</taxon>
        <taxon>Pseudomonadati</taxon>
        <taxon>Pseudomonadota</taxon>
        <taxon>Alphaproteobacteria</taxon>
        <taxon>Caulobacterales</taxon>
        <taxon>Caulobacteraceae</taxon>
        <taxon>Phenylobacterium</taxon>
    </lineage>
</organism>
<keyword evidence="2 4" id="KW-1133">Transmembrane helix</keyword>
<dbReference type="InterPro" id="IPR020846">
    <property type="entry name" value="MFS_dom"/>
</dbReference>
<evidence type="ECO:0000256" key="3">
    <source>
        <dbReference type="ARBA" id="ARBA00023136"/>
    </source>
</evidence>
<feature type="transmembrane region" description="Helical" evidence="4">
    <location>
        <begin position="49"/>
        <end position="69"/>
    </location>
</feature>
<gene>
    <name evidence="6" type="ORF">ABID41_001225</name>
</gene>
<keyword evidence="7" id="KW-1185">Reference proteome</keyword>
<feature type="transmembrane region" description="Helical" evidence="4">
    <location>
        <begin position="15"/>
        <end position="37"/>
    </location>
</feature>
<feature type="transmembrane region" description="Helical" evidence="4">
    <location>
        <begin position="244"/>
        <end position="267"/>
    </location>
</feature>
<evidence type="ECO:0000256" key="1">
    <source>
        <dbReference type="ARBA" id="ARBA00022692"/>
    </source>
</evidence>
<comment type="caution">
    <text evidence="6">The sequence shown here is derived from an EMBL/GenBank/DDBJ whole genome shotgun (WGS) entry which is preliminary data.</text>
</comment>
<feature type="transmembrane region" description="Helical" evidence="4">
    <location>
        <begin position="186"/>
        <end position="204"/>
    </location>
</feature>
<dbReference type="PANTHER" id="PTHR23546">
    <property type="entry name" value="TRANSPORT PROTEIN"/>
    <property type="match status" value="1"/>
</dbReference>
<feature type="transmembrane region" description="Helical" evidence="4">
    <location>
        <begin position="368"/>
        <end position="390"/>
    </location>
</feature>
<feature type="transmembrane region" description="Helical" evidence="4">
    <location>
        <begin position="279"/>
        <end position="298"/>
    </location>
</feature>
<dbReference type="InterPro" id="IPR011701">
    <property type="entry name" value="MFS"/>
</dbReference>
<sequence>MPKFVSAPAGLPRGVFATIFGVSLVTAMGNTGMISVLPAIGRSIGIPDPMVAAIFSLSALLWAASSPFWAKASDRYGRKPLMLIGLSGFMASMIACGLVVSAGLLHLATPMVIFGLFLLARALFGLFGSASNPATQAYVAEHTAPEQRTQSMSALAGAFGLGTVIGPFVAPLFVIPGVKIDLAGPLFGFALLAAAMLFVVWKFLPESTHMPAAPVKAEPAIGTMAGEAVIKESPMWLDRRVRPFLIYGFIVAVCQTAQAQTLGFLIIDKLHVSPTAAQGYIAIAMMFGAMAGLLAQWGIIRMFDMTPRQLLRWGVGVAALGNLIVAFQPSYAAVVAGYAIASLGFGLARPGFTAGSSLAVDMHEQARVAGAIAAVNGVNVVLAPGFVWLYEHVAPAPFLICAALLAGMLVFAFRNQQLRNADPMPATRADAAIATLEKSDEGGV</sequence>
<evidence type="ECO:0000313" key="7">
    <source>
        <dbReference type="Proteomes" id="UP001549110"/>
    </source>
</evidence>
<dbReference type="PANTHER" id="PTHR23546:SF1">
    <property type="entry name" value="MEMBRANE PROTEIN"/>
    <property type="match status" value="1"/>
</dbReference>
<dbReference type="Gene3D" id="1.20.1250.20">
    <property type="entry name" value="MFS general substrate transporter like domains"/>
    <property type="match status" value="1"/>
</dbReference>
<proteinExistence type="predicted"/>
<evidence type="ECO:0000259" key="5">
    <source>
        <dbReference type="PROSITE" id="PS50850"/>
    </source>
</evidence>
<dbReference type="Pfam" id="PF07690">
    <property type="entry name" value="MFS_1"/>
    <property type="match status" value="1"/>
</dbReference>
<dbReference type="Proteomes" id="UP001549110">
    <property type="component" value="Unassembled WGS sequence"/>
</dbReference>
<protein>
    <submittedName>
        <fullName evidence="6">MFS family permease</fullName>
    </submittedName>
</protein>
<feature type="transmembrane region" description="Helical" evidence="4">
    <location>
        <begin position="310"/>
        <end position="325"/>
    </location>
</feature>
<name>A0ABV2EGH5_9CAUL</name>
<dbReference type="PROSITE" id="PS50850">
    <property type="entry name" value="MFS"/>
    <property type="match status" value="1"/>
</dbReference>
<feature type="transmembrane region" description="Helical" evidence="4">
    <location>
        <begin position="111"/>
        <end position="131"/>
    </location>
</feature>
<evidence type="ECO:0000256" key="4">
    <source>
        <dbReference type="SAM" id="Phobius"/>
    </source>
</evidence>
<accession>A0ABV2EGH5</accession>
<evidence type="ECO:0000256" key="2">
    <source>
        <dbReference type="ARBA" id="ARBA00022989"/>
    </source>
</evidence>
<dbReference type="RefSeq" id="WP_331932563.1">
    <property type="nucleotide sequence ID" value="NZ_JBEPLU010000001.1"/>
</dbReference>
<dbReference type="SUPFAM" id="SSF103473">
    <property type="entry name" value="MFS general substrate transporter"/>
    <property type="match status" value="1"/>
</dbReference>
<feature type="domain" description="Major facilitator superfamily (MFS) profile" evidence="5">
    <location>
        <begin position="15"/>
        <end position="419"/>
    </location>
</feature>
<dbReference type="CDD" id="cd17330">
    <property type="entry name" value="MFS_SLC46_TetA_like"/>
    <property type="match status" value="1"/>
</dbReference>
<feature type="transmembrane region" description="Helical" evidence="4">
    <location>
        <begin position="81"/>
        <end position="105"/>
    </location>
</feature>
<dbReference type="InterPro" id="IPR036259">
    <property type="entry name" value="MFS_trans_sf"/>
</dbReference>
<keyword evidence="1 4" id="KW-0812">Transmembrane</keyword>
<feature type="transmembrane region" description="Helical" evidence="4">
    <location>
        <begin position="152"/>
        <end position="174"/>
    </location>
</feature>
<feature type="transmembrane region" description="Helical" evidence="4">
    <location>
        <begin position="396"/>
        <end position="413"/>
    </location>
</feature>
<feature type="transmembrane region" description="Helical" evidence="4">
    <location>
        <begin position="331"/>
        <end position="348"/>
    </location>
</feature>
<evidence type="ECO:0000313" key="6">
    <source>
        <dbReference type="EMBL" id="MET3526130.1"/>
    </source>
</evidence>